<evidence type="ECO:0000256" key="6">
    <source>
        <dbReference type="HAMAP-Rule" id="MF_00045"/>
    </source>
</evidence>
<dbReference type="CDD" id="cd06135">
    <property type="entry name" value="Orn"/>
    <property type="match status" value="1"/>
</dbReference>
<dbReference type="GO" id="GO:0003676">
    <property type="term" value="F:nucleic acid binding"/>
    <property type="evidence" value="ECO:0007669"/>
    <property type="project" value="InterPro"/>
</dbReference>
<dbReference type="SUPFAM" id="SSF53098">
    <property type="entry name" value="Ribonuclease H-like"/>
    <property type="match status" value="1"/>
</dbReference>
<dbReference type="RefSeq" id="WP_078320207.1">
    <property type="nucleotide sequence ID" value="NZ_FXTS01000007.1"/>
</dbReference>
<dbReference type="GO" id="GO:0006259">
    <property type="term" value="P:DNA metabolic process"/>
    <property type="evidence" value="ECO:0007669"/>
    <property type="project" value="UniProtKB-ARBA"/>
</dbReference>
<comment type="caution">
    <text evidence="8">The sequence shown here is derived from an EMBL/GenBank/DDBJ whole genome shotgun (WGS) entry which is preliminary data.</text>
</comment>
<feature type="domain" description="Exonuclease" evidence="7">
    <location>
        <begin position="12"/>
        <end position="185"/>
    </location>
</feature>
<dbReference type="InterPro" id="IPR012337">
    <property type="entry name" value="RNaseH-like_sf"/>
</dbReference>
<comment type="function">
    <text evidence="6">3'-to-5' exoribonuclease specific for small oligoribonucleotides.</text>
</comment>
<name>A0A1T1H978_OCELI</name>
<dbReference type="Gene3D" id="3.30.420.10">
    <property type="entry name" value="Ribonuclease H-like superfamily/Ribonuclease H"/>
    <property type="match status" value="1"/>
</dbReference>
<sequence length="185" mass="21035">MAQAAESKKNSNLIWIDLEMTGLEPERDTIIEIATVVTDPELNIIAEGPTFAIAKPKAVMDEMGEWCTKQHGSSGLTQRVLESTTSMQEAEQKTIEFLLQYVEPGKSPMCGNSIQQDRRFLVKEMPRLEKLFNYRHLDVSSLKVLAKNWYPEVAKSVQKGGSHLAMDDIKDSINELKHYREHMLK</sequence>
<keyword evidence="4 6" id="KW-0269">Exonuclease</keyword>
<evidence type="ECO:0000259" key="7">
    <source>
        <dbReference type="SMART" id="SM00479"/>
    </source>
</evidence>
<evidence type="ECO:0000313" key="8">
    <source>
        <dbReference type="EMBL" id="OOV86392.1"/>
    </source>
</evidence>
<gene>
    <name evidence="6" type="primary">orn</name>
    <name evidence="8" type="ORF">BTA35_0212780</name>
</gene>
<keyword evidence="3 6" id="KW-0378">Hydrolase</keyword>
<keyword evidence="9" id="KW-1185">Reference proteome</keyword>
<evidence type="ECO:0000313" key="9">
    <source>
        <dbReference type="Proteomes" id="UP000190064"/>
    </source>
</evidence>
<comment type="subcellular location">
    <subcellularLocation>
        <location evidence="6">Cytoplasm</location>
    </subcellularLocation>
</comment>
<dbReference type="HAMAP" id="MF_00045">
    <property type="entry name" value="Oligoribonuclease"/>
    <property type="match status" value="1"/>
</dbReference>
<dbReference type="InterPro" id="IPR013520">
    <property type="entry name" value="Ribonucl_H"/>
</dbReference>
<accession>A0A1T1H978</accession>
<dbReference type="Pfam" id="PF00929">
    <property type="entry name" value="RNase_T"/>
    <property type="match status" value="1"/>
</dbReference>
<dbReference type="NCBIfam" id="NF003765">
    <property type="entry name" value="PRK05359.1"/>
    <property type="match status" value="1"/>
</dbReference>
<comment type="similarity">
    <text evidence="1 6">Belongs to the oligoribonuclease family.</text>
</comment>
<dbReference type="FunFam" id="3.30.420.10:FF:000003">
    <property type="entry name" value="Oligoribonuclease"/>
    <property type="match status" value="1"/>
</dbReference>
<dbReference type="EMBL" id="MTSD02000006">
    <property type="protein sequence ID" value="OOV86392.1"/>
    <property type="molecule type" value="Genomic_DNA"/>
</dbReference>
<dbReference type="EC" id="3.1.-.-" evidence="6"/>
<protein>
    <recommendedName>
        <fullName evidence="5 6">Oligoribonuclease</fullName>
        <ecNumber evidence="6">3.1.-.-</ecNumber>
    </recommendedName>
</protein>
<feature type="active site" evidence="6">
    <location>
        <position position="134"/>
    </location>
</feature>
<dbReference type="STRING" id="966.BTA35_0212780"/>
<dbReference type="PANTHER" id="PTHR11046:SF0">
    <property type="entry name" value="OLIGORIBONUCLEASE, MITOCHONDRIAL"/>
    <property type="match status" value="1"/>
</dbReference>
<evidence type="ECO:0000256" key="2">
    <source>
        <dbReference type="ARBA" id="ARBA00022722"/>
    </source>
</evidence>
<dbReference type="PANTHER" id="PTHR11046">
    <property type="entry name" value="OLIGORIBONUCLEASE, MITOCHONDRIAL"/>
    <property type="match status" value="1"/>
</dbReference>
<evidence type="ECO:0000256" key="5">
    <source>
        <dbReference type="ARBA" id="ARBA00070964"/>
    </source>
</evidence>
<reference evidence="8" key="1">
    <citation type="submission" date="2017-02" db="EMBL/GenBank/DDBJ databases">
        <title>Draft Genome Sequence of the Salt Water Bacterium Oceanospirillum linum ATCC 11336.</title>
        <authorList>
            <person name="Trachtenberg A.M."/>
            <person name="Carney J.G."/>
            <person name="Linnane J.D."/>
            <person name="Rheaume B.A."/>
            <person name="Pitts N.L."/>
            <person name="Mykles D.L."/>
            <person name="Maclea K.S."/>
        </authorList>
    </citation>
    <scope>NUCLEOTIDE SEQUENCE [LARGE SCALE GENOMIC DNA]</scope>
    <source>
        <strain evidence="8">ATCC 11336</strain>
    </source>
</reference>
<dbReference type="GO" id="GO:0005737">
    <property type="term" value="C:cytoplasm"/>
    <property type="evidence" value="ECO:0007669"/>
    <property type="project" value="UniProtKB-SubCell"/>
</dbReference>
<dbReference type="SMART" id="SM00479">
    <property type="entry name" value="EXOIII"/>
    <property type="match status" value="1"/>
</dbReference>
<keyword evidence="6" id="KW-0963">Cytoplasm</keyword>
<dbReference type="GO" id="GO:0000175">
    <property type="term" value="F:3'-5'-RNA exonuclease activity"/>
    <property type="evidence" value="ECO:0007669"/>
    <property type="project" value="InterPro"/>
</dbReference>
<keyword evidence="2 6" id="KW-0540">Nuclease</keyword>
<evidence type="ECO:0000256" key="4">
    <source>
        <dbReference type="ARBA" id="ARBA00022839"/>
    </source>
</evidence>
<evidence type="ECO:0000256" key="1">
    <source>
        <dbReference type="ARBA" id="ARBA00009921"/>
    </source>
</evidence>
<dbReference type="AlphaFoldDB" id="A0A1T1H978"/>
<dbReference type="InterPro" id="IPR036397">
    <property type="entry name" value="RNaseH_sf"/>
</dbReference>
<proteinExistence type="inferred from homology"/>
<dbReference type="Proteomes" id="UP000190064">
    <property type="component" value="Unassembled WGS sequence"/>
</dbReference>
<evidence type="ECO:0000256" key="3">
    <source>
        <dbReference type="ARBA" id="ARBA00022801"/>
    </source>
</evidence>
<organism evidence="8 9">
    <name type="scientific">Oceanospirillum linum</name>
    <dbReference type="NCBI Taxonomy" id="966"/>
    <lineage>
        <taxon>Bacteria</taxon>
        <taxon>Pseudomonadati</taxon>
        <taxon>Pseudomonadota</taxon>
        <taxon>Gammaproteobacteria</taxon>
        <taxon>Oceanospirillales</taxon>
        <taxon>Oceanospirillaceae</taxon>
        <taxon>Oceanospirillum</taxon>
    </lineage>
</organism>
<dbReference type="InterPro" id="IPR022894">
    <property type="entry name" value="Oligoribonuclease"/>
</dbReference>